<keyword evidence="5" id="KW-0945">Host-virus interaction</keyword>
<organismHost>
    <name type="scientific">Pan troglodytes</name>
    <name type="common">Chimpanzee</name>
    <dbReference type="NCBI Taxonomy" id="9598"/>
</organismHost>
<dbReference type="EMBL" id="FR751162">
    <property type="protein sequence ID" value="CBY88599.1"/>
    <property type="molecule type" value="Genomic_DNA"/>
</dbReference>
<evidence type="ECO:0000256" key="4">
    <source>
        <dbReference type="ARBA" id="ARBA00022562"/>
    </source>
</evidence>
<evidence type="ECO:0000256" key="6">
    <source>
        <dbReference type="ARBA" id="ARBA00022884"/>
    </source>
</evidence>
<dbReference type="InterPro" id="IPR036963">
    <property type="entry name" value="Tat_dom_sf"/>
</dbReference>
<protein>
    <recommendedName>
        <fullName evidence="3 10">Protein Tat</fullName>
    </recommendedName>
</protein>
<evidence type="ECO:0000256" key="3">
    <source>
        <dbReference type="ARBA" id="ARBA00022376"/>
    </source>
</evidence>
<name>F4N9Q0_SIV</name>
<evidence type="ECO:0000256" key="5">
    <source>
        <dbReference type="ARBA" id="ARBA00022581"/>
    </source>
</evidence>
<dbReference type="GO" id="GO:0003723">
    <property type="term" value="F:RNA binding"/>
    <property type="evidence" value="ECO:0007669"/>
    <property type="project" value="UniProtKB-KW"/>
</dbReference>
<organism evidence="12">
    <name type="scientific">Simian immunodeficiency virus</name>
    <name type="common">SIV</name>
    <dbReference type="NCBI Taxonomy" id="11723"/>
    <lineage>
        <taxon>Viruses</taxon>
        <taxon>Riboviria</taxon>
        <taxon>Pararnavirae</taxon>
        <taxon>Artverviricota</taxon>
        <taxon>Revtraviricetes</taxon>
        <taxon>Ortervirales</taxon>
        <taxon>Retroviridae</taxon>
        <taxon>Orthoretrovirinae</taxon>
        <taxon>Lentivirus</taxon>
        <taxon>Lentivirus simimdef</taxon>
    </lineage>
</organism>
<dbReference type="InterPro" id="IPR001831">
    <property type="entry name" value="IV_Tat"/>
</dbReference>
<keyword evidence="9 10" id="KW-0804">Transcription</keyword>
<comment type="subcellular location">
    <subcellularLocation>
        <location evidence="1 10">Host nucleus</location>
        <location evidence="1 10">Host nucleolus</location>
    </subcellularLocation>
</comment>
<dbReference type="GO" id="GO:0050434">
    <property type="term" value="P:positive regulation of viral transcription"/>
    <property type="evidence" value="ECO:0007669"/>
    <property type="project" value="InterPro"/>
</dbReference>
<keyword evidence="8 10" id="KW-0010">Activator</keyword>
<evidence type="ECO:0000256" key="2">
    <source>
        <dbReference type="ARBA" id="ARBA00009398"/>
    </source>
</evidence>
<dbReference type="GO" id="GO:0001070">
    <property type="term" value="F:RNA-binding transcription regulator activity"/>
    <property type="evidence" value="ECO:0007669"/>
    <property type="project" value="InterPro"/>
</dbReference>
<organismHost>
    <name type="scientific">Cercopithecidae</name>
    <name type="common">Old World monkeys</name>
    <dbReference type="NCBI Taxonomy" id="9527"/>
</organismHost>
<evidence type="ECO:0000256" key="8">
    <source>
        <dbReference type="ARBA" id="ARBA00023159"/>
    </source>
</evidence>
<comment type="similarity">
    <text evidence="2 10">Belongs to the lentiviruses Tat family.</text>
</comment>
<reference evidence="12" key="1">
    <citation type="journal article" date="2011" name="AIDS Res. Hum. Retroviruses">
        <title>Full-Length Genome Sequence of a Simian Immunodeficiency Virus from a Wild-Captured Sun-Tailed Monkey in Gabon Provides Evidence for a Species-Specific Monophyletic SIVsun Lineage.</title>
        <authorList>
            <person name="Liegeois F."/>
            <person name="Butel C."/>
            <person name="Mouinga-Ondeme A."/>
            <person name="Verrier D."/>
            <person name="Motsch P."/>
            <person name="Gonzalez J.P."/>
            <person name="Peeters M."/>
            <person name="Rouet F."/>
            <person name="Onanga R."/>
        </authorList>
    </citation>
    <scope>NUCLEOTIDE SEQUENCE</scope>
    <source>
        <strain evidence="12">SIVsunK08_Gab</strain>
    </source>
</reference>
<keyword evidence="7 10" id="KW-0805">Transcription regulation</keyword>
<proteinExistence type="inferred from homology"/>
<gene>
    <name evidence="12" type="primary">tat</name>
</gene>
<dbReference type="Gene3D" id="4.10.20.10">
    <property type="entry name" value="Tat domain"/>
    <property type="match status" value="1"/>
</dbReference>
<evidence type="ECO:0000256" key="7">
    <source>
        <dbReference type="ARBA" id="ARBA00023015"/>
    </source>
</evidence>
<dbReference type="GO" id="GO:0044196">
    <property type="term" value="C:host cell nucleolus"/>
    <property type="evidence" value="ECO:0007669"/>
    <property type="project" value="UniProtKB-SubCell"/>
</dbReference>
<keyword evidence="4 10" id="KW-1048">Host nucleus</keyword>
<evidence type="ECO:0000256" key="1">
    <source>
        <dbReference type="ARBA" id="ARBA00004307"/>
    </source>
</evidence>
<feature type="compositionally biased region" description="Basic residues" evidence="11">
    <location>
        <begin position="98"/>
        <end position="113"/>
    </location>
</feature>
<evidence type="ECO:0000256" key="10">
    <source>
        <dbReference type="RuleBase" id="RU003311"/>
    </source>
</evidence>
<evidence type="ECO:0000256" key="9">
    <source>
        <dbReference type="ARBA" id="ARBA00023163"/>
    </source>
</evidence>
<evidence type="ECO:0000256" key="11">
    <source>
        <dbReference type="SAM" id="MobiDB-lite"/>
    </source>
</evidence>
<sequence length="113" mass="13317">MSTQDQQQDLDQGKVTLEEVYRSNLQACNNKCWCRRCCFHCQLCFLQKGLGVRYYVHRRRSKPVSENQRCVRAIGCCLPLLMLNRTLCGRKPITNPQTKKKEKKQRKKTYTST</sequence>
<keyword evidence="6 10" id="KW-0694">RNA-binding</keyword>
<dbReference type="Pfam" id="PF00539">
    <property type="entry name" value="Tat"/>
    <property type="match status" value="1"/>
</dbReference>
<evidence type="ECO:0000313" key="12">
    <source>
        <dbReference type="EMBL" id="CBY88599.1"/>
    </source>
</evidence>
<accession>F4N9Q0</accession>
<feature type="region of interest" description="Disordered" evidence="11">
    <location>
        <begin position="90"/>
        <end position="113"/>
    </location>
</feature>